<evidence type="ECO:0000313" key="4">
    <source>
        <dbReference type="EMBL" id="SMG48125.1"/>
    </source>
</evidence>
<keyword evidence="2" id="KW-0812">Transmembrane</keyword>
<evidence type="ECO:0000313" key="5">
    <source>
        <dbReference type="Proteomes" id="UP000193244"/>
    </source>
</evidence>
<feature type="region of interest" description="Disordered" evidence="1">
    <location>
        <begin position="31"/>
        <end position="61"/>
    </location>
</feature>
<feature type="signal peptide" evidence="3">
    <location>
        <begin position="1"/>
        <end position="20"/>
    </location>
</feature>
<gene>
    <name evidence="4" type="ORF">SAMN06296010_3266</name>
</gene>
<dbReference type="EMBL" id="FXAY01000007">
    <property type="protein sequence ID" value="SMG48125.1"/>
    <property type="molecule type" value="Genomic_DNA"/>
</dbReference>
<reference evidence="5" key="1">
    <citation type="submission" date="2017-04" db="EMBL/GenBank/DDBJ databases">
        <authorList>
            <person name="Varghese N."/>
            <person name="Submissions S."/>
        </authorList>
    </citation>
    <scope>NUCLEOTIDE SEQUENCE [LARGE SCALE GENOMIC DNA]</scope>
    <source>
        <strain evidence="5">VKM Ac-2510</strain>
    </source>
</reference>
<keyword evidence="3" id="KW-0732">Signal</keyword>
<sequence length="98" mass="9391">MLLLGSLMLAIVAGPAPLTAAAAGIDDDGVGVHVEITPRPGQTTTPGDPDDSGGSGGSGQLSSTGFDALGLLAATGLGIGLAGGILTVVGRRGRAWRA</sequence>
<feature type="transmembrane region" description="Helical" evidence="2">
    <location>
        <begin position="68"/>
        <end position="89"/>
    </location>
</feature>
<feature type="compositionally biased region" description="Low complexity" evidence="1">
    <location>
        <begin position="31"/>
        <end position="47"/>
    </location>
</feature>
<keyword evidence="2" id="KW-1133">Transmembrane helix</keyword>
<proteinExistence type="predicted"/>
<organism evidence="4 5">
    <name type="scientific">Agreia pratensis</name>
    <dbReference type="NCBI Taxonomy" id="150121"/>
    <lineage>
        <taxon>Bacteria</taxon>
        <taxon>Bacillati</taxon>
        <taxon>Actinomycetota</taxon>
        <taxon>Actinomycetes</taxon>
        <taxon>Micrococcales</taxon>
        <taxon>Microbacteriaceae</taxon>
        <taxon>Agreia</taxon>
    </lineage>
</organism>
<feature type="chain" id="PRO_5039124792" description="LPXTG-motif cell wall anchor domain-containing protein" evidence="3">
    <location>
        <begin position="21"/>
        <end position="98"/>
    </location>
</feature>
<evidence type="ECO:0008006" key="6">
    <source>
        <dbReference type="Google" id="ProtNLM"/>
    </source>
</evidence>
<dbReference type="Proteomes" id="UP000193244">
    <property type="component" value="Unassembled WGS sequence"/>
</dbReference>
<evidence type="ECO:0000256" key="2">
    <source>
        <dbReference type="SAM" id="Phobius"/>
    </source>
</evidence>
<name>A0A1X7L350_9MICO</name>
<protein>
    <recommendedName>
        <fullName evidence="6">LPXTG-motif cell wall anchor domain-containing protein</fullName>
    </recommendedName>
</protein>
<keyword evidence="2" id="KW-0472">Membrane</keyword>
<keyword evidence="5" id="KW-1185">Reference proteome</keyword>
<dbReference type="AlphaFoldDB" id="A0A1X7L350"/>
<dbReference type="STRING" id="150121.SAMN06296010_3266"/>
<accession>A0A1X7L350</accession>
<evidence type="ECO:0000256" key="3">
    <source>
        <dbReference type="SAM" id="SignalP"/>
    </source>
</evidence>
<evidence type="ECO:0000256" key="1">
    <source>
        <dbReference type="SAM" id="MobiDB-lite"/>
    </source>
</evidence>